<keyword evidence="1" id="KW-0472">Membrane</keyword>
<name>A0A3E1P3K7_9BACT</name>
<keyword evidence="1" id="KW-0812">Transmembrane</keyword>
<protein>
    <recommendedName>
        <fullName evidence="4">Glycosyltransferase RgtA/B/C/D-like domain-containing protein</fullName>
    </recommendedName>
</protein>
<reference evidence="2 3" key="1">
    <citation type="submission" date="2018-08" db="EMBL/GenBank/DDBJ databases">
        <title>Chitinophaga sp. K20C18050901, a novel bacterium isolated from forest soil.</title>
        <authorList>
            <person name="Wang C."/>
        </authorList>
    </citation>
    <scope>NUCLEOTIDE SEQUENCE [LARGE SCALE GENOMIC DNA]</scope>
    <source>
        <strain evidence="2 3">K20C18050901</strain>
    </source>
</reference>
<feature type="transmembrane region" description="Helical" evidence="1">
    <location>
        <begin position="444"/>
        <end position="462"/>
    </location>
</feature>
<feature type="transmembrane region" description="Helical" evidence="1">
    <location>
        <begin position="409"/>
        <end position="428"/>
    </location>
</feature>
<feature type="transmembrane region" description="Helical" evidence="1">
    <location>
        <begin position="16"/>
        <end position="37"/>
    </location>
</feature>
<organism evidence="2 3">
    <name type="scientific">Chitinophaga silvisoli</name>
    <dbReference type="NCBI Taxonomy" id="2291814"/>
    <lineage>
        <taxon>Bacteria</taxon>
        <taxon>Pseudomonadati</taxon>
        <taxon>Bacteroidota</taxon>
        <taxon>Chitinophagia</taxon>
        <taxon>Chitinophagales</taxon>
        <taxon>Chitinophagaceae</taxon>
        <taxon>Chitinophaga</taxon>
    </lineage>
</organism>
<feature type="transmembrane region" description="Helical" evidence="1">
    <location>
        <begin position="114"/>
        <end position="130"/>
    </location>
</feature>
<feature type="transmembrane region" description="Helical" evidence="1">
    <location>
        <begin position="166"/>
        <end position="192"/>
    </location>
</feature>
<dbReference type="AlphaFoldDB" id="A0A3E1P3K7"/>
<evidence type="ECO:0008006" key="4">
    <source>
        <dbReference type="Google" id="ProtNLM"/>
    </source>
</evidence>
<gene>
    <name evidence="2" type="ORF">DXN04_15635</name>
</gene>
<keyword evidence="3" id="KW-1185">Reference proteome</keyword>
<dbReference type="EMBL" id="QTJV01000004">
    <property type="protein sequence ID" value="RFM34694.1"/>
    <property type="molecule type" value="Genomic_DNA"/>
</dbReference>
<dbReference type="Proteomes" id="UP000261174">
    <property type="component" value="Unassembled WGS sequence"/>
</dbReference>
<evidence type="ECO:0000313" key="2">
    <source>
        <dbReference type="EMBL" id="RFM34694.1"/>
    </source>
</evidence>
<feature type="transmembrane region" description="Helical" evidence="1">
    <location>
        <begin position="468"/>
        <end position="487"/>
    </location>
</feature>
<proteinExistence type="predicted"/>
<sequence>MSLPSIVLQSQRSSTYYYITTAIIVTFIIWFIFKLIYPYPFITIDSYYYIGAAYENSAVGSWPIGYSKFIRLVGYISHSHKLLVTVQYFLLQASFIYLFLTIHNIFQIGKWQSIILFIFLFLNPLFIYGSNHIMSDILFCSLAICWICQLLWMIKRPQPYMIFTQAILLTIIFSIRYTALYFPLFTIIVYIISPQSTWRKIAGIGLTFLLLGSFIQFTRIKMEEVGGVRQFSSAGGWKQASNALYMYEHIAAVDNTPVPDKFKLLHQLTKNYFNGPHTHVDLYNIDQDFTTGSFYVAAYESPLMQYLRIKLGENADVFEFKNIAPFGPFFNSYGTYLIIHHPIPYLQYVVLPDVMAYLFPFPEIYGTPNDLYYLWSNHLGEMAKSWFGLSSITIPKKFIEIRAVILSPYPLLFFIIHAIFILSLIALISQKQYRQWDTHTRKSYLFISAICIANFLFTILSAASVLRFQFTFIIIEFLTALISITFIRNDKEQIEKRVLSDDLHN</sequence>
<feature type="transmembrane region" description="Helical" evidence="1">
    <location>
        <begin position="136"/>
        <end position="154"/>
    </location>
</feature>
<evidence type="ECO:0000256" key="1">
    <source>
        <dbReference type="SAM" id="Phobius"/>
    </source>
</evidence>
<feature type="transmembrane region" description="Helical" evidence="1">
    <location>
        <begin position="82"/>
        <end position="102"/>
    </location>
</feature>
<accession>A0A3E1P3K7</accession>
<comment type="caution">
    <text evidence="2">The sequence shown here is derived from an EMBL/GenBank/DDBJ whole genome shotgun (WGS) entry which is preliminary data.</text>
</comment>
<feature type="transmembrane region" description="Helical" evidence="1">
    <location>
        <begin position="198"/>
        <end position="217"/>
    </location>
</feature>
<keyword evidence="1" id="KW-1133">Transmembrane helix</keyword>
<evidence type="ECO:0000313" key="3">
    <source>
        <dbReference type="Proteomes" id="UP000261174"/>
    </source>
</evidence>